<reference evidence="1" key="1">
    <citation type="submission" date="2020-08" db="EMBL/GenBank/DDBJ databases">
        <title>Genome sequencing and assembly of the red palm weevil Rhynchophorus ferrugineus.</title>
        <authorList>
            <person name="Dias G.B."/>
            <person name="Bergman C.M."/>
            <person name="Manee M."/>
        </authorList>
    </citation>
    <scope>NUCLEOTIDE SEQUENCE</scope>
    <source>
        <strain evidence="1">AA-2017</strain>
        <tissue evidence="1">Whole larva</tissue>
    </source>
</reference>
<dbReference type="Proteomes" id="UP000625711">
    <property type="component" value="Unassembled WGS sequence"/>
</dbReference>
<organism evidence="1 2">
    <name type="scientific">Rhynchophorus ferrugineus</name>
    <name type="common">Red palm weevil</name>
    <name type="synonym">Curculio ferrugineus</name>
    <dbReference type="NCBI Taxonomy" id="354439"/>
    <lineage>
        <taxon>Eukaryota</taxon>
        <taxon>Metazoa</taxon>
        <taxon>Ecdysozoa</taxon>
        <taxon>Arthropoda</taxon>
        <taxon>Hexapoda</taxon>
        <taxon>Insecta</taxon>
        <taxon>Pterygota</taxon>
        <taxon>Neoptera</taxon>
        <taxon>Endopterygota</taxon>
        <taxon>Coleoptera</taxon>
        <taxon>Polyphaga</taxon>
        <taxon>Cucujiformia</taxon>
        <taxon>Curculionidae</taxon>
        <taxon>Dryophthorinae</taxon>
        <taxon>Rhynchophorus</taxon>
    </lineage>
</organism>
<sequence>MGAGSQTWQAMADCTISLVARHQKIPAGHVIGAFRTGHMLVFTVRHSRRTKKKKRTPRTFISMTIVRSRPPGPLLRDLVVPPLCRLRVLRLIGAI</sequence>
<dbReference type="EMBL" id="JAACXV010000131">
    <property type="protein sequence ID" value="KAF7283155.1"/>
    <property type="molecule type" value="Genomic_DNA"/>
</dbReference>
<proteinExistence type="predicted"/>
<evidence type="ECO:0000313" key="2">
    <source>
        <dbReference type="Proteomes" id="UP000625711"/>
    </source>
</evidence>
<protein>
    <submittedName>
        <fullName evidence="1">Uncharacterized protein</fullName>
    </submittedName>
</protein>
<name>A0A834MK50_RHYFE</name>
<keyword evidence="2" id="KW-1185">Reference proteome</keyword>
<evidence type="ECO:0000313" key="1">
    <source>
        <dbReference type="EMBL" id="KAF7283155.1"/>
    </source>
</evidence>
<gene>
    <name evidence="1" type="ORF">GWI33_001220</name>
</gene>
<comment type="caution">
    <text evidence="1">The sequence shown here is derived from an EMBL/GenBank/DDBJ whole genome shotgun (WGS) entry which is preliminary data.</text>
</comment>
<accession>A0A834MK50</accession>
<dbReference type="AlphaFoldDB" id="A0A834MK50"/>